<accession>A0A9D4T4I7</accession>
<dbReference type="VEuPathDB" id="VectorBase:RSAN_053587"/>
<reference evidence="2" key="2">
    <citation type="submission" date="2021-09" db="EMBL/GenBank/DDBJ databases">
        <authorList>
            <person name="Jia N."/>
            <person name="Wang J."/>
            <person name="Shi W."/>
            <person name="Du L."/>
            <person name="Sun Y."/>
            <person name="Zhan W."/>
            <person name="Jiang J."/>
            <person name="Wang Q."/>
            <person name="Zhang B."/>
            <person name="Ji P."/>
            <person name="Sakyi L.B."/>
            <person name="Cui X."/>
            <person name="Yuan T."/>
            <person name="Jiang B."/>
            <person name="Yang W."/>
            <person name="Lam T.T.-Y."/>
            <person name="Chang Q."/>
            <person name="Ding S."/>
            <person name="Wang X."/>
            <person name="Zhu J."/>
            <person name="Ruan X."/>
            <person name="Zhao L."/>
            <person name="Wei J."/>
            <person name="Que T."/>
            <person name="Du C."/>
            <person name="Cheng J."/>
            <person name="Dai P."/>
            <person name="Han X."/>
            <person name="Huang E."/>
            <person name="Gao Y."/>
            <person name="Liu J."/>
            <person name="Shao H."/>
            <person name="Ye R."/>
            <person name="Li L."/>
            <person name="Wei W."/>
            <person name="Wang X."/>
            <person name="Wang C."/>
            <person name="Huo Q."/>
            <person name="Li W."/>
            <person name="Guo W."/>
            <person name="Chen H."/>
            <person name="Chen S."/>
            <person name="Zhou L."/>
            <person name="Zhou L."/>
            <person name="Ni X."/>
            <person name="Tian J."/>
            <person name="Zhou Y."/>
            <person name="Sheng Y."/>
            <person name="Liu T."/>
            <person name="Pan Y."/>
            <person name="Xia L."/>
            <person name="Li J."/>
            <person name="Zhao F."/>
            <person name="Cao W."/>
        </authorList>
    </citation>
    <scope>NUCLEOTIDE SEQUENCE</scope>
    <source>
        <strain evidence="2">Rsan-2018</strain>
        <tissue evidence="2">Larvae</tissue>
    </source>
</reference>
<gene>
    <name evidence="2" type="ORF">HPB52_021989</name>
</gene>
<dbReference type="AlphaFoldDB" id="A0A9D4T4I7"/>
<comment type="caution">
    <text evidence="2">The sequence shown here is derived from an EMBL/GenBank/DDBJ whole genome shotgun (WGS) entry which is preliminary data.</text>
</comment>
<proteinExistence type="predicted"/>
<keyword evidence="3" id="KW-1185">Reference proteome</keyword>
<reference evidence="2" key="1">
    <citation type="journal article" date="2020" name="Cell">
        <title>Large-Scale Comparative Analyses of Tick Genomes Elucidate Their Genetic Diversity and Vector Capacities.</title>
        <authorList>
            <consortium name="Tick Genome and Microbiome Consortium (TIGMIC)"/>
            <person name="Jia N."/>
            <person name="Wang J."/>
            <person name="Shi W."/>
            <person name="Du L."/>
            <person name="Sun Y."/>
            <person name="Zhan W."/>
            <person name="Jiang J.F."/>
            <person name="Wang Q."/>
            <person name="Zhang B."/>
            <person name="Ji P."/>
            <person name="Bell-Sakyi L."/>
            <person name="Cui X.M."/>
            <person name="Yuan T.T."/>
            <person name="Jiang B.G."/>
            <person name="Yang W.F."/>
            <person name="Lam T.T."/>
            <person name="Chang Q.C."/>
            <person name="Ding S.J."/>
            <person name="Wang X.J."/>
            <person name="Zhu J.G."/>
            <person name="Ruan X.D."/>
            <person name="Zhao L."/>
            <person name="Wei J.T."/>
            <person name="Ye R.Z."/>
            <person name="Que T.C."/>
            <person name="Du C.H."/>
            <person name="Zhou Y.H."/>
            <person name="Cheng J.X."/>
            <person name="Dai P.F."/>
            <person name="Guo W.B."/>
            <person name="Han X.H."/>
            <person name="Huang E.J."/>
            <person name="Li L.F."/>
            <person name="Wei W."/>
            <person name="Gao Y.C."/>
            <person name="Liu J.Z."/>
            <person name="Shao H.Z."/>
            <person name="Wang X."/>
            <person name="Wang C.C."/>
            <person name="Yang T.C."/>
            <person name="Huo Q.B."/>
            <person name="Li W."/>
            <person name="Chen H.Y."/>
            <person name="Chen S.E."/>
            <person name="Zhou L.G."/>
            <person name="Ni X.B."/>
            <person name="Tian J.H."/>
            <person name="Sheng Y."/>
            <person name="Liu T."/>
            <person name="Pan Y.S."/>
            <person name="Xia L.Y."/>
            <person name="Li J."/>
            <person name="Zhao F."/>
            <person name="Cao W.C."/>
        </authorList>
    </citation>
    <scope>NUCLEOTIDE SEQUENCE</scope>
    <source>
        <strain evidence="2">Rsan-2018</strain>
    </source>
</reference>
<sequence length="159" mass="17791">MERSKNNRASRRCHITGIVYEVNQLVRSEQREVSTLHVLHSQLKAVNVVLAVLNAELAAFITKEQVAEDYDSAMEYEGTTTSILALLKHHMDRLRVSSPISTAQPRTTADGDPPATSDREPIRPQREFGAQLPTLELQRFDGSLTQCGRFGTCYGTLYT</sequence>
<name>A0A9D4T4I7_RHISA</name>
<feature type="compositionally biased region" description="Basic and acidic residues" evidence="1">
    <location>
        <begin position="117"/>
        <end position="126"/>
    </location>
</feature>
<feature type="compositionally biased region" description="Polar residues" evidence="1">
    <location>
        <begin position="98"/>
        <end position="107"/>
    </location>
</feature>
<dbReference type="EMBL" id="JABSTV010001248">
    <property type="protein sequence ID" value="KAH7969809.1"/>
    <property type="molecule type" value="Genomic_DNA"/>
</dbReference>
<dbReference type="Proteomes" id="UP000821837">
    <property type="component" value="Unassembled WGS sequence"/>
</dbReference>
<feature type="region of interest" description="Disordered" evidence="1">
    <location>
        <begin position="97"/>
        <end position="127"/>
    </location>
</feature>
<protein>
    <submittedName>
        <fullName evidence="2">Uncharacterized protein</fullName>
    </submittedName>
</protein>
<organism evidence="2 3">
    <name type="scientific">Rhipicephalus sanguineus</name>
    <name type="common">Brown dog tick</name>
    <name type="synonym">Ixodes sanguineus</name>
    <dbReference type="NCBI Taxonomy" id="34632"/>
    <lineage>
        <taxon>Eukaryota</taxon>
        <taxon>Metazoa</taxon>
        <taxon>Ecdysozoa</taxon>
        <taxon>Arthropoda</taxon>
        <taxon>Chelicerata</taxon>
        <taxon>Arachnida</taxon>
        <taxon>Acari</taxon>
        <taxon>Parasitiformes</taxon>
        <taxon>Ixodida</taxon>
        <taxon>Ixodoidea</taxon>
        <taxon>Ixodidae</taxon>
        <taxon>Rhipicephalinae</taxon>
        <taxon>Rhipicephalus</taxon>
        <taxon>Rhipicephalus</taxon>
    </lineage>
</organism>
<evidence type="ECO:0000256" key="1">
    <source>
        <dbReference type="SAM" id="MobiDB-lite"/>
    </source>
</evidence>
<evidence type="ECO:0000313" key="2">
    <source>
        <dbReference type="EMBL" id="KAH7969809.1"/>
    </source>
</evidence>
<evidence type="ECO:0000313" key="3">
    <source>
        <dbReference type="Proteomes" id="UP000821837"/>
    </source>
</evidence>